<sequence length="381" mass="40140">MANDLLNVGIVGLNAQRGWAKLAHVPALRALLSDYAIMGVANSRADSAAVAAEVLDIPRAFSNVAELVASPEIDLVTVTVKTPHHHGIVKSALEAGKPVYCEWPLGNGLDEAEDLARLAARAGIPTVIGLQACVAPAIQQLLSLVEEGFVGKVLSTTMVGAGGPWGAVTGAADAYALDHRNGTTLLTISAGQALAALQYVLGELVDVRAIIAQRRDKSRIAETGLECPMTSPDQVLVIGHLESGIPLSLHLRGGMARDVGFSWEIHGTEGDLRLTAPMGQIQLARLSLSGARGSETSLHPIELLPHSASNWPTSPLSGNVARLYAKAAAHFRGRGSAVPDFEHAVKLHRLLAAIEKAEETGRRMTRDPLGQWGAETTRTTV</sequence>
<organism evidence="3 4">
    <name type="scientific">Aliidongia dinghuensis</name>
    <dbReference type="NCBI Taxonomy" id="1867774"/>
    <lineage>
        <taxon>Bacteria</taxon>
        <taxon>Pseudomonadati</taxon>
        <taxon>Pseudomonadota</taxon>
        <taxon>Alphaproteobacteria</taxon>
        <taxon>Rhodospirillales</taxon>
        <taxon>Dongiaceae</taxon>
        <taxon>Aliidongia</taxon>
    </lineage>
</organism>
<dbReference type="Pfam" id="PF01408">
    <property type="entry name" value="GFO_IDH_MocA"/>
    <property type="match status" value="1"/>
</dbReference>
<evidence type="ECO:0000259" key="2">
    <source>
        <dbReference type="Pfam" id="PF22685"/>
    </source>
</evidence>
<dbReference type="Gene3D" id="3.30.360.10">
    <property type="entry name" value="Dihydrodipicolinate Reductase, domain 2"/>
    <property type="match status" value="1"/>
</dbReference>
<dbReference type="InterPro" id="IPR051317">
    <property type="entry name" value="Gfo/Idh/MocA_oxidoreduct"/>
</dbReference>
<evidence type="ECO:0000313" key="4">
    <source>
        <dbReference type="Proteomes" id="UP000646365"/>
    </source>
</evidence>
<dbReference type="Pfam" id="PF22685">
    <property type="entry name" value="Gal80p_C-like"/>
    <property type="match status" value="1"/>
</dbReference>
<feature type="domain" description="Gfo/Idh/MocA-like oxidoreductase N-terminal" evidence="1">
    <location>
        <begin position="6"/>
        <end position="123"/>
    </location>
</feature>
<dbReference type="PANTHER" id="PTHR43708">
    <property type="entry name" value="CONSERVED EXPRESSED OXIDOREDUCTASE (EUROFUNG)"/>
    <property type="match status" value="1"/>
</dbReference>
<dbReference type="EMBL" id="BMJQ01000037">
    <property type="protein sequence ID" value="GGF51109.1"/>
    <property type="molecule type" value="Genomic_DNA"/>
</dbReference>
<dbReference type="GO" id="GO:0000166">
    <property type="term" value="F:nucleotide binding"/>
    <property type="evidence" value="ECO:0007669"/>
    <property type="project" value="InterPro"/>
</dbReference>
<dbReference type="PANTHER" id="PTHR43708:SF1">
    <property type="entry name" value="GALACTOSE_LACTOSE METABOLISM REGULATORY PROTEIN GAL80"/>
    <property type="match status" value="1"/>
</dbReference>
<dbReference type="SUPFAM" id="SSF51735">
    <property type="entry name" value="NAD(P)-binding Rossmann-fold domains"/>
    <property type="match status" value="1"/>
</dbReference>
<reference evidence="3" key="1">
    <citation type="journal article" date="2014" name="Int. J. Syst. Evol. Microbiol.">
        <title>Complete genome sequence of Corynebacterium casei LMG S-19264T (=DSM 44701T), isolated from a smear-ripened cheese.</title>
        <authorList>
            <consortium name="US DOE Joint Genome Institute (JGI-PGF)"/>
            <person name="Walter F."/>
            <person name="Albersmeier A."/>
            <person name="Kalinowski J."/>
            <person name="Ruckert C."/>
        </authorList>
    </citation>
    <scope>NUCLEOTIDE SEQUENCE</scope>
    <source>
        <strain evidence="3">CGMCC 1.15725</strain>
    </source>
</reference>
<dbReference type="InterPro" id="IPR036291">
    <property type="entry name" value="NAD(P)-bd_dom_sf"/>
</dbReference>
<dbReference type="AlphaFoldDB" id="A0A8J2Z1R7"/>
<dbReference type="RefSeq" id="WP_189052564.1">
    <property type="nucleotide sequence ID" value="NZ_BMJQ01000037.1"/>
</dbReference>
<comment type="caution">
    <text evidence="3">The sequence shown here is derived from an EMBL/GenBank/DDBJ whole genome shotgun (WGS) entry which is preliminary data.</text>
</comment>
<proteinExistence type="predicted"/>
<keyword evidence="4" id="KW-1185">Reference proteome</keyword>
<dbReference type="InterPro" id="IPR000683">
    <property type="entry name" value="Gfo/Idh/MocA-like_OxRdtase_N"/>
</dbReference>
<evidence type="ECO:0000259" key="1">
    <source>
        <dbReference type="Pfam" id="PF01408"/>
    </source>
</evidence>
<name>A0A8J2Z1R7_9PROT</name>
<evidence type="ECO:0000313" key="3">
    <source>
        <dbReference type="EMBL" id="GGF51109.1"/>
    </source>
</evidence>
<dbReference type="SUPFAM" id="SSF55347">
    <property type="entry name" value="Glyceraldehyde-3-phosphate dehydrogenase-like, C-terminal domain"/>
    <property type="match status" value="1"/>
</dbReference>
<feature type="domain" description="Gal80p-like C-terminal" evidence="2">
    <location>
        <begin position="136"/>
        <end position="275"/>
    </location>
</feature>
<gene>
    <name evidence="3" type="ORF">GCM10011611_66950</name>
</gene>
<dbReference type="InterPro" id="IPR055080">
    <property type="entry name" value="Gal80p-like_C"/>
</dbReference>
<dbReference type="Proteomes" id="UP000646365">
    <property type="component" value="Unassembled WGS sequence"/>
</dbReference>
<protein>
    <submittedName>
        <fullName evidence="3">Oxidoreductase</fullName>
    </submittedName>
</protein>
<dbReference type="Gene3D" id="3.40.50.720">
    <property type="entry name" value="NAD(P)-binding Rossmann-like Domain"/>
    <property type="match status" value="1"/>
</dbReference>
<accession>A0A8J2Z1R7</accession>
<reference evidence="3" key="2">
    <citation type="submission" date="2020-09" db="EMBL/GenBank/DDBJ databases">
        <authorList>
            <person name="Sun Q."/>
            <person name="Zhou Y."/>
        </authorList>
    </citation>
    <scope>NUCLEOTIDE SEQUENCE</scope>
    <source>
        <strain evidence="3">CGMCC 1.15725</strain>
    </source>
</reference>